<dbReference type="OrthoDB" id="573320at2"/>
<keyword evidence="2" id="KW-1185">Reference proteome</keyword>
<evidence type="ECO:0000313" key="1">
    <source>
        <dbReference type="EMBL" id="QDZ41516.1"/>
    </source>
</evidence>
<protein>
    <submittedName>
        <fullName evidence="1">Uncharacterized protein</fullName>
    </submittedName>
</protein>
<reference evidence="1" key="1">
    <citation type="submission" date="2019-08" db="EMBL/GenBank/DDBJ databases">
        <title>Carotenoids and Carotenoid Binding Proteins in the Halophilic Cyanobacterium Euhalothece sp. ZM00.</title>
        <authorList>
            <person name="Cho S.M."/>
            <person name="Song J.Y."/>
            <person name="Park Y.-I."/>
        </authorList>
    </citation>
    <scope>NUCLEOTIDE SEQUENCE [LARGE SCALE GENOMIC DNA]</scope>
    <source>
        <strain evidence="1">Z-M001</strain>
    </source>
</reference>
<dbReference type="KEGG" id="enn:FRE64_11325"/>
<dbReference type="AlphaFoldDB" id="A0A5B8NR44"/>
<accession>A0A5B8NR44</accession>
<proteinExistence type="predicted"/>
<evidence type="ECO:0000313" key="2">
    <source>
        <dbReference type="Proteomes" id="UP000318453"/>
    </source>
</evidence>
<gene>
    <name evidence="1" type="ORF">FRE64_11325</name>
</gene>
<sequence>MQELNLTGMVDEKGNIALDRPLTNCKHKRVRAILFISDENLDSSDGNDWKYLSAEQFLKGYSEADAIYDED</sequence>
<dbReference type="Proteomes" id="UP000318453">
    <property type="component" value="Chromosome"/>
</dbReference>
<organism evidence="1 2">
    <name type="scientific">Euhalothece natronophila Z-M001</name>
    <dbReference type="NCBI Taxonomy" id="522448"/>
    <lineage>
        <taxon>Bacteria</taxon>
        <taxon>Bacillati</taxon>
        <taxon>Cyanobacteriota</taxon>
        <taxon>Cyanophyceae</taxon>
        <taxon>Oscillatoriophycideae</taxon>
        <taxon>Chroococcales</taxon>
        <taxon>Halothecacae</taxon>
        <taxon>Halothece cluster</taxon>
        <taxon>Euhalothece</taxon>
    </lineage>
</organism>
<dbReference type="EMBL" id="CP042326">
    <property type="protein sequence ID" value="QDZ41516.1"/>
    <property type="molecule type" value="Genomic_DNA"/>
</dbReference>
<name>A0A5B8NR44_9CHRO</name>